<dbReference type="EMBL" id="KN826473">
    <property type="protein sequence ID" value="KIK78788.1"/>
    <property type="molecule type" value="Genomic_DNA"/>
</dbReference>
<sequence>MTLDWYVGRAAVGLQIHPFSKSQGQFVLTVSACRDCLRVRRSRPRYFLPMASCHNATYVRN</sequence>
<accession>A0A0D0CTP3</accession>
<keyword evidence="2" id="KW-1185">Reference proteome</keyword>
<reference evidence="2" key="2">
    <citation type="submission" date="2015-01" db="EMBL/GenBank/DDBJ databases">
        <title>Evolutionary Origins and Diversification of the Mycorrhizal Mutualists.</title>
        <authorList>
            <consortium name="DOE Joint Genome Institute"/>
            <consortium name="Mycorrhizal Genomics Consortium"/>
            <person name="Kohler A."/>
            <person name="Kuo A."/>
            <person name="Nagy L.G."/>
            <person name="Floudas D."/>
            <person name="Copeland A."/>
            <person name="Barry K.W."/>
            <person name="Cichocki N."/>
            <person name="Veneault-Fourrey C."/>
            <person name="LaButti K."/>
            <person name="Lindquist E.A."/>
            <person name="Lipzen A."/>
            <person name="Lundell T."/>
            <person name="Morin E."/>
            <person name="Murat C."/>
            <person name="Riley R."/>
            <person name="Ohm R."/>
            <person name="Sun H."/>
            <person name="Tunlid A."/>
            <person name="Henrissat B."/>
            <person name="Grigoriev I.V."/>
            <person name="Hibbett D.S."/>
            <person name="Martin F."/>
        </authorList>
    </citation>
    <scope>NUCLEOTIDE SEQUENCE [LARGE SCALE GENOMIC DNA]</scope>
    <source>
        <strain evidence="2">Ve08.2h10</strain>
    </source>
</reference>
<evidence type="ECO:0000313" key="2">
    <source>
        <dbReference type="Proteomes" id="UP000054538"/>
    </source>
</evidence>
<gene>
    <name evidence="1" type="ORF">PAXRUDRAFT_834445</name>
</gene>
<organism evidence="1 2">
    <name type="scientific">Paxillus rubicundulus Ve08.2h10</name>
    <dbReference type="NCBI Taxonomy" id="930991"/>
    <lineage>
        <taxon>Eukaryota</taxon>
        <taxon>Fungi</taxon>
        <taxon>Dikarya</taxon>
        <taxon>Basidiomycota</taxon>
        <taxon>Agaricomycotina</taxon>
        <taxon>Agaricomycetes</taxon>
        <taxon>Agaricomycetidae</taxon>
        <taxon>Boletales</taxon>
        <taxon>Paxilineae</taxon>
        <taxon>Paxillaceae</taxon>
        <taxon>Paxillus</taxon>
    </lineage>
</organism>
<dbReference type="AlphaFoldDB" id="A0A0D0CTP3"/>
<evidence type="ECO:0000313" key="1">
    <source>
        <dbReference type="EMBL" id="KIK78788.1"/>
    </source>
</evidence>
<dbReference type="InParanoid" id="A0A0D0CTP3"/>
<dbReference type="Proteomes" id="UP000054538">
    <property type="component" value="Unassembled WGS sequence"/>
</dbReference>
<proteinExistence type="predicted"/>
<name>A0A0D0CTP3_9AGAM</name>
<reference evidence="1 2" key="1">
    <citation type="submission" date="2014-04" db="EMBL/GenBank/DDBJ databases">
        <authorList>
            <consortium name="DOE Joint Genome Institute"/>
            <person name="Kuo A."/>
            <person name="Kohler A."/>
            <person name="Jargeat P."/>
            <person name="Nagy L.G."/>
            <person name="Floudas D."/>
            <person name="Copeland A."/>
            <person name="Barry K.W."/>
            <person name="Cichocki N."/>
            <person name="Veneault-Fourrey C."/>
            <person name="LaButti K."/>
            <person name="Lindquist E.A."/>
            <person name="Lipzen A."/>
            <person name="Lundell T."/>
            <person name="Morin E."/>
            <person name="Murat C."/>
            <person name="Sun H."/>
            <person name="Tunlid A."/>
            <person name="Henrissat B."/>
            <person name="Grigoriev I.V."/>
            <person name="Hibbett D.S."/>
            <person name="Martin F."/>
            <person name="Nordberg H.P."/>
            <person name="Cantor M.N."/>
            <person name="Hua S.X."/>
        </authorList>
    </citation>
    <scope>NUCLEOTIDE SEQUENCE [LARGE SCALE GENOMIC DNA]</scope>
    <source>
        <strain evidence="1 2">Ve08.2h10</strain>
    </source>
</reference>
<dbReference type="HOGENOM" id="CLU_2923296_0_0_1"/>
<protein>
    <submittedName>
        <fullName evidence="1">Uncharacterized protein</fullName>
    </submittedName>
</protein>